<reference evidence="6 7" key="1">
    <citation type="submission" date="2014-02" db="EMBL/GenBank/DDBJ databases">
        <authorList>
            <person name="Manrique M."/>
        </authorList>
    </citation>
    <scope>NUCLEOTIDE SEQUENCE [LARGE SCALE GENOMIC DNA]</scope>
    <source>
        <strain evidence="6 7">LMG17956</strain>
    </source>
</reference>
<name>A0A060RLQ7_9STRE</name>
<evidence type="ECO:0000259" key="5">
    <source>
        <dbReference type="PROSITE" id="PS50901"/>
    </source>
</evidence>
<dbReference type="Gene3D" id="3.40.50.300">
    <property type="entry name" value="P-loop containing nucleotide triphosphate hydrolases"/>
    <property type="match status" value="1"/>
</dbReference>
<dbReference type="RefSeq" id="WP_012962330.1">
    <property type="nucleotide sequence ID" value="NZ_JAMXTD010000001.1"/>
</dbReference>
<dbReference type="InterPro" id="IPR027417">
    <property type="entry name" value="P-loop_NTPase"/>
</dbReference>
<dbReference type="Proteomes" id="UP000027584">
    <property type="component" value="Unassembled WGS sequence"/>
</dbReference>
<feature type="transmembrane region" description="Helical" evidence="4">
    <location>
        <begin position="53"/>
        <end position="75"/>
    </location>
</feature>
<dbReference type="InterPro" id="IPR050206">
    <property type="entry name" value="FtsK/SpoIIIE/SftA"/>
</dbReference>
<dbReference type="SUPFAM" id="SSF52540">
    <property type="entry name" value="P-loop containing nucleoside triphosphate hydrolases"/>
    <property type="match status" value="1"/>
</dbReference>
<feature type="transmembrane region" description="Helical" evidence="4">
    <location>
        <begin position="21"/>
        <end position="41"/>
    </location>
</feature>
<dbReference type="AlphaFoldDB" id="A0A060RLQ7"/>
<dbReference type="PROSITE" id="PS50901">
    <property type="entry name" value="FTSK"/>
    <property type="match status" value="1"/>
</dbReference>
<evidence type="ECO:0000313" key="7">
    <source>
        <dbReference type="Proteomes" id="UP000027584"/>
    </source>
</evidence>
<dbReference type="PANTHER" id="PTHR22683">
    <property type="entry name" value="SPORULATION PROTEIN RELATED"/>
    <property type="match status" value="1"/>
</dbReference>
<sequence>MRLLPEYRGRRIRPYMRKLNVTLAFVFSFVLLLPSIAFGYVNIDALKAVDVKTIVILAVLSVLAIVLGIWFSWFFREQTPFGKKVDRLGILSKYFFEHGFYYEKKRSGQNVKSKIRYPKIYVKQRKYDLDISFEMAGNKFQDKFSKMGGELEKTLFMDFMETVDDVKYKTYTMAYQAFLNRINVTDVTYEKGKGLLLMKNFYWDFDSDPHLLVAGGTGGGKTVLLQTLVLALAKIGVVDICDPKQADFVAIADMPAFKGRVAFDVEDIIQRFEKAEVIMMARYKFMNDERVRLKHKSLKKYYEYGLEPYFISCDELNALMAMLDYKQRERLDKSLGNILFLGRQAGVFDISAMQKPSREDLGSKLQANINMRLNVGRLDDGGYDIMYGEVNRNKDFKYLKYISGRRVYGRGYGAVMGDVAREFFSPNMPKGFEFYDEFIKLERHENRFDPDENPEISVDIVNDKELLAVATEATNQANQISANKVQTEETKYSLKEVADSIGASRPQVFKVVKMIEDDGYTTFEHDDTDKQVLTSSEVALVKELFDFKATNDLTWSNAVEQYFTKESED</sequence>
<comment type="caution">
    <text evidence="6">The sequence shown here is derived from an EMBL/GenBank/DDBJ whole genome shotgun (WGS) entry which is preliminary data.</text>
</comment>
<dbReference type="GO" id="GO:0003677">
    <property type="term" value="F:DNA binding"/>
    <property type="evidence" value="ECO:0007669"/>
    <property type="project" value="InterPro"/>
</dbReference>
<organism evidence="6 7">
    <name type="scientific">Streptococcus gallolyticus</name>
    <dbReference type="NCBI Taxonomy" id="315405"/>
    <lineage>
        <taxon>Bacteria</taxon>
        <taxon>Bacillati</taxon>
        <taxon>Bacillota</taxon>
        <taxon>Bacilli</taxon>
        <taxon>Lactobacillales</taxon>
        <taxon>Streptococcaceae</taxon>
        <taxon>Streptococcus</taxon>
    </lineage>
</organism>
<keyword evidence="2 3" id="KW-0067">ATP-binding</keyword>
<dbReference type="OMA" id="YETKERT"/>
<keyword evidence="4" id="KW-0472">Membrane</keyword>
<dbReference type="GeneID" id="64019376"/>
<dbReference type="PANTHER" id="PTHR22683:SF47">
    <property type="entry name" value="FTSK DOMAIN-CONTAINING PROTEIN YDCQ"/>
    <property type="match status" value="1"/>
</dbReference>
<gene>
    <name evidence="6" type="ORF">BN963_SGAL_02273</name>
</gene>
<feature type="binding site" evidence="3">
    <location>
        <begin position="215"/>
        <end position="222"/>
    </location>
    <ligand>
        <name>ATP</name>
        <dbReference type="ChEBI" id="CHEBI:30616"/>
    </ligand>
</feature>
<keyword evidence="1 3" id="KW-0547">Nucleotide-binding</keyword>
<evidence type="ECO:0000313" key="6">
    <source>
        <dbReference type="EMBL" id="CDO19065.1"/>
    </source>
</evidence>
<dbReference type="EMBL" id="CCBC010000215">
    <property type="protein sequence ID" value="CDO19065.1"/>
    <property type="molecule type" value="Genomic_DNA"/>
</dbReference>
<feature type="domain" description="FtsK" evidence="5">
    <location>
        <begin position="198"/>
        <end position="384"/>
    </location>
</feature>
<dbReference type="GO" id="GO:0005524">
    <property type="term" value="F:ATP binding"/>
    <property type="evidence" value="ECO:0007669"/>
    <property type="project" value="UniProtKB-UniRule"/>
</dbReference>
<keyword evidence="4" id="KW-0812">Transmembrane</keyword>
<accession>A0A060RLQ7</accession>
<protein>
    <submittedName>
        <fullName evidence="6">Putative DNA segregation ATPase, FtsK/SpoIIIE fam ily</fullName>
    </submittedName>
</protein>
<dbReference type="InterPro" id="IPR002543">
    <property type="entry name" value="FtsK_dom"/>
</dbReference>
<reference evidence="6 7" key="2">
    <citation type="submission" date="2014-05" db="EMBL/GenBank/DDBJ databases">
        <title>Genome sequence of Streptococcus gallolyticus.</title>
        <authorList>
            <person name="Del Campo R."/>
        </authorList>
    </citation>
    <scope>NUCLEOTIDE SEQUENCE [LARGE SCALE GENOMIC DNA]</scope>
    <source>
        <strain evidence="6 7">LMG17956</strain>
    </source>
</reference>
<evidence type="ECO:0000256" key="4">
    <source>
        <dbReference type="SAM" id="Phobius"/>
    </source>
</evidence>
<proteinExistence type="predicted"/>
<evidence type="ECO:0000256" key="3">
    <source>
        <dbReference type="PROSITE-ProRule" id="PRU00289"/>
    </source>
</evidence>
<evidence type="ECO:0000256" key="1">
    <source>
        <dbReference type="ARBA" id="ARBA00022741"/>
    </source>
</evidence>
<evidence type="ECO:0000256" key="2">
    <source>
        <dbReference type="ARBA" id="ARBA00022840"/>
    </source>
</evidence>
<dbReference type="Pfam" id="PF01580">
    <property type="entry name" value="FtsK_SpoIIIE"/>
    <property type="match status" value="1"/>
</dbReference>
<keyword evidence="4" id="KW-1133">Transmembrane helix</keyword>